<evidence type="ECO:0000313" key="3">
    <source>
        <dbReference type="EMBL" id="VGO15278.1"/>
    </source>
</evidence>
<dbReference type="Proteomes" id="UP000366872">
    <property type="component" value="Unassembled WGS sequence"/>
</dbReference>
<dbReference type="NCBIfam" id="TIGR02532">
    <property type="entry name" value="IV_pilin_GFxxxE"/>
    <property type="match status" value="1"/>
</dbReference>
<keyword evidence="2" id="KW-0812">Transmembrane</keyword>
<name>A0A6C2U5D2_PONDE</name>
<dbReference type="InterPro" id="IPR012902">
    <property type="entry name" value="N_methyl_site"/>
</dbReference>
<proteinExistence type="predicted"/>
<dbReference type="EMBL" id="CAAHFG010000002">
    <property type="protein sequence ID" value="VGO15278.1"/>
    <property type="molecule type" value="Genomic_DNA"/>
</dbReference>
<evidence type="ECO:0000256" key="1">
    <source>
        <dbReference type="SAM" id="MobiDB-lite"/>
    </source>
</evidence>
<keyword evidence="2" id="KW-1133">Transmembrane helix</keyword>
<protein>
    <recommendedName>
        <fullName evidence="5">Prepilin-type N-terminal cleavage/methylation domain-containing protein</fullName>
    </recommendedName>
</protein>
<keyword evidence="4" id="KW-1185">Reference proteome</keyword>
<evidence type="ECO:0000256" key="2">
    <source>
        <dbReference type="SAM" id="Phobius"/>
    </source>
</evidence>
<sequence>MKPETNQLNKAKCGFTLLELMVAMIILTIAMSMAFQAFSGTIRGWKRGSEVIDGIKHGDFAMGQLMAAVNSTIYFYNPRKTYAFKFDKGSSGGLPADMISFVTSSSAFMPADSPFAEGPHRVKLYIDDEGGEQALFAVAMPAIADDEEFEDEYDVDPILVSRVIQGLEIMFWDEESEDWTEEWEPENSIPERILLTIFVASSDEKEEPIEFSRTVEIPVAKSVKEKLAGPSITSGNSGTTSTSGGAKNTTIINSNKR</sequence>
<evidence type="ECO:0000313" key="4">
    <source>
        <dbReference type="Proteomes" id="UP000366872"/>
    </source>
</evidence>
<gene>
    <name evidence="3" type="ORF">PDESU_03860</name>
</gene>
<dbReference type="AlphaFoldDB" id="A0A6C2U5D2"/>
<organism evidence="3 4">
    <name type="scientific">Pontiella desulfatans</name>
    <dbReference type="NCBI Taxonomy" id="2750659"/>
    <lineage>
        <taxon>Bacteria</taxon>
        <taxon>Pseudomonadati</taxon>
        <taxon>Kiritimatiellota</taxon>
        <taxon>Kiritimatiellia</taxon>
        <taxon>Kiritimatiellales</taxon>
        <taxon>Pontiellaceae</taxon>
        <taxon>Pontiella</taxon>
    </lineage>
</organism>
<dbReference type="SUPFAM" id="SSF54523">
    <property type="entry name" value="Pili subunits"/>
    <property type="match status" value="1"/>
</dbReference>
<dbReference type="InterPro" id="IPR045584">
    <property type="entry name" value="Pilin-like"/>
</dbReference>
<feature type="compositionally biased region" description="Low complexity" evidence="1">
    <location>
        <begin position="233"/>
        <end position="245"/>
    </location>
</feature>
<feature type="region of interest" description="Disordered" evidence="1">
    <location>
        <begin position="228"/>
        <end position="257"/>
    </location>
</feature>
<evidence type="ECO:0008006" key="5">
    <source>
        <dbReference type="Google" id="ProtNLM"/>
    </source>
</evidence>
<dbReference type="Pfam" id="PF07963">
    <property type="entry name" value="N_methyl"/>
    <property type="match status" value="1"/>
</dbReference>
<feature type="compositionally biased region" description="Polar residues" evidence="1">
    <location>
        <begin position="246"/>
        <end position="257"/>
    </location>
</feature>
<feature type="transmembrane region" description="Helical" evidence="2">
    <location>
        <begin position="20"/>
        <end position="38"/>
    </location>
</feature>
<keyword evidence="2" id="KW-0472">Membrane</keyword>
<accession>A0A6C2U5D2</accession>
<dbReference type="RefSeq" id="WP_136080858.1">
    <property type="nucleotide sequence ID" value="NZ_CAAHFG010000002.1"/>
</dbReference>
<reference evidence="3 4" key="1">
    <citation type="submission" date="2019-04" db="EMBL/GenBank/DDBJ databases">
        <authorList>
            <person name="Van Vliet M D."/>
        </authorList>
    </citation>
    <scope>NUCLEOTIDE SEQUENCE [LARGE SCALE GENOMIC DNA]</scope>
    <source>
        <strain evidence="3 4">F1</strain>
    </source>
</reference>